<dbReference type="InterPro" id="IPR000719">
    <property type="entry name" value="Prot_kinase_dom"/>
</dbReference>
<dbReference type="SMART" id="SM00220">
    <property type="entry name" value="S_TKc"/>
    <property type="match status" value="1"/>
</dbReference>
<keyword evidence="7 14" id="KW-0418">Kinase</keyword>
<evidence type="ECO:0000256" key="8">
    <source>
        <dbReference type="ARBA" id="ARBA00022840"/>
    </source>
</evidence>
<feature type="domain" description="Protein kinase" evidence="13">
    <location>
        <begin position="413"/>
        <end position="690"/>
    </location>
</feature>
<gene>
    <name evidence="14" type="ORF">RchiOBHm_Chr1g0333481</name>
</gene>
<evidence type="ECO:0000256" key="7">
    <source>
        <dbReference type="ARBA" id="ARBA00022777"/>
    </source>
</evidence>
<dbReference type="OMA" id="PFRIAND"/>
<dbReference type="SUPFAM" id="SSF56112">
    <property type="entry name" value="Protein kinase-like (PK-like)"/>
    <property type="match status" value="1"/>
</dbReference>
<evidence type="ECO:0000256" key="9">
    <source>
        <dbReference type="ARBA" id="ARBA00022989"/>
    </source>
</evidence>
<dbReference type="PROSITE" id="PS50011">
    <property type="entry name" value="PROTEIN_KINASE_DOM"/>
    <property type="match status" value="1"/>
</dbReference>
<dbReference type="PANTHER" id="PTHR27009">
    <property type="entry name" value="RUST RESISTANCE KINASE LR10-RELATED"/>
    <property type="match status" value="1"/>
</dbReference>
<organism evidence="14 15">
    <name type="scientific">Rosa chinensis</name>
    <name type="common">China rose</name>
    <dbReference type="NCBI Taxonomy" id="74649"/>
    <lineage>
        <taxon>Eukaryota</taxon>
        <taxon>Viridiplantae</taxon>
        <taxon>Streptophyta</taxon>
        <taxon>Embryophyta</taxon>
        <taxon>Tracheophyta</taxon>
        <taxon>Spermatophyta</taxon>
        <taxon>Magnoliopsida</taxon>
        <taxon>eudicotyledons</taxon>
        <taxon>Gunneridae</taxon>
        <taxon>Pentapetalae</taxon>
        <taxon>rosids</taxon>
        <taxon>fabids</taxon>
        <taxon>Rosales</taxon>
        <taxon>Rosaceae</taxon>
        <taxon>Rosoideae</taxon>
        <taxon>Rosoideae incertae sedis</taxon>
        <taxon>Rosa</taxon>
    </lineage>
</organism>
<keyword evidence="6" id="KW-0547">Nucleotide-binding</keyword>
<comment type="caution">
    <text evidence="14">The sequence shown here is derived from an EMBL/GenBank/DDBJ whole genome shotgun (WGS) entry which is preliminary data.</text>
</comment>
<dbReference type="Pfam" id="PF00069">
    <property type="entry name" value="Pkinase"/>
    <property type="match status" value="1"/>
</dbReference>
<evidence type="ECO:0000256" key="4">
    <source>
        <dbReference type="ARBA" id="ARBA00022692"/>
    </source>
</evidence>
<keyword evidence="5" id="KW-0732">Signal</keyword>
<keyword evidence="11" id="KW-0325">Glycoprotein</keyword>
<reference evidence="14 15" key="1">
    <citation type="journal article" date="2018" name="Nat. Genet.">
        <title>The Rosa genome provides new insights in the design of modern roses.</title>
        <authorList>
            <person name="Bendahmane M."/>
        </authorList>
    </citation>
    <scope>NUCLEOTIDE SEQUENCE [LARGE SCALE GENOMIC DNA]</scope>
    <source>
        <strain evidence="15">cv. Old Blush</strain>
    </source>
</reference>
<evidence type="ECO:0000256" key="11">
    <source>
        <dbReference type="ARBA" id="ARBA00023180"/>
    </source>
</evidence>
<feature type="transmembrane region" description="Helical" evidence="12">
    <location>
        <begin position="349"/>
        <end position="376"/>
    </location>
</feature>
<evidence type="ECO:0000313" key="14">
    <source>
        <dbReference type="EMBL" id="PRQ56228.1"/>
    </source>
</evidence>
<dbReference type="GO" id="GO:0030247">
    <property type="term" value="F:polysaccharide binding"/>
    <property type="evidence" value="ECO:0007669"/>
    <property type="project" value="InterPro"/>
</dbReference>
<evidence type="ECO:0000313" key="15">
    <source>
        <dbReference type="Proteomes" id="UP000238479"/>
    </source>
</evidence>
<feature type="transmembrane region" description="Helical" evidence="12">
    <location>
        <begin position="6"/>
        <end position="25"/>
    </location>
</feature>
<proteinExistence type="predicted"/>
<dbReference type="Proteomes" id="UP000238479">
    <property type="component" value="Chromosome 1"/>
</dbReference>
<keyword evidence="9 12" id="KW-1133">Transmembrane helix</keyword>
<dbReference type="EMBL" id="PDCK01000039">
    <property type="protein sequence ID" value="PRQ56228.1"/>
    <property type="molecule type" value="Genomic_DNA"/>
</dbReference>
<dbReference type="Gene3D" id="3.30.200.20">
    <property type="entry name" value="Phosphorylase Kinase, domain 1"/>
    <property type="match status" value="1"/>
</dbReference>
<dbReference type="GO" id="GO:0016020">
    <property type="term" value="C:membrane"/>
    <property type="evidence" value="ECO:0007669"/>
    <property type="project" value="UniProtKB-SubCell"/>
</dbReference>
<evidence type="ECO:0000259" key="13">
    <source>
        <dbReference type="PROSITE" id="PS50011"/>
    </source>
</evidence>
<dbReference type="AlphaFoldDB" id="A0A2P6SC14"/>
<evidence type="ECO:0000256" key="6">
    <source>
        <dbReference type="ARBA" id="ARBA00022741"/>
    </source>
</evidence>
<dbReference type="GO" id="GO:0008889">
    <property type="term" value="F:glycerophosphodiester phosphodiesterase activity"/>
    <property type="evidence" value="ECO:0007669"/>
    <property type="project" value="UniProtKB-EC"/>
</dbReference>
<dbReference type="InterPro" id="IPR025287">
    <property type="entry name" value="WAK_GUB"/>
</dbReference>
<comment type="subcellular location">
    <subcellularLocation>
        <location evidence="1">Membrane</location>
        <topology evidence="1">Single-pass type I membrane protein</topology>
    </subcellularLocation>
</comment>
<keyword evidence="8" id="KW-0067">ATP-binding</keyword>
<evidence type="ECO:0000256" key="12">
    <source>
        <dbReference type="SAM" id="Phobius"/>
    </source>
</evidence>
<dbReference type="GO" id="GO:0004674">
    <property type="term" value="F:protein serine/threonine kinase activity"/>
    <property type="evidence" value="ECO:0007669"/>
    <property type="project" value="UniProtKB-KW"/>
</dbReference>
<feature type="transmembrane region" description="Helical" evidence="12">
    <location>
        <begin position="326"/>
        <end position="343"/>
    </location>
</feature>
<dbReference type="GO" id="GO:0005524">
    <property type="term" value="F:ATP binding"/>
    <property type="evidence" value="ECO:0007669"/>
    <property type="project" value="UniProtKB-KW"/>
</dbReference>
<accession>A0A2P6SC14</accession>
<dbReference type="Gene3D" id="1.10.510.10">
    <property type="entry name" value="Transferase(Phosphotransferase) domain 1"/>
    <property type="match status" value="1"/>
</dbReference>
<dbReference type="Pfam" id="PF13947">
    <property type="entry name" value="GUB_WAK_bind"/>
    <property type="match status" value="1"/>
</dbReference>
<protein>
    <submittedName>
        <fullName evidence="14">Putative glycerophosphodiester phosphodiesterase, protein kinase RLK-Pelle-LRK10L-2 family</fullName>
        <ecNumber evidence="14">3.1.4.46</ecNumber>
    </submittedName>
</protein>
<keyword evidence="3" id="KW-0808">Transferase</keyword>
<keyword evidence="15" id="KW-1185">Reference proteome</keyword>
<sequence>MGIGGIRSLSLCGWVSIVAFFVLGLSTASSSGKIHTTSVLGDKGTCVPSSCGDFQNISFPFRLKHDPKHCGGQEFFTLECHNNITVLRLFSHEYYVKAIDYDNRTIRVVDPGLEKNNCTSLPRFPLAPSNFSYDSIGETVWPYSYLVTFLKCANPVNSSLYVNTAPCIKSKGYGYAILDMSPQDVEIGCRIDWMGMITSMHGKDRNISYQDIHNELVYGFVLQWYDFSVCPGNHWHYIDRLHTYAPCYRRSISGFFNLVLTVLIGKGHFFKSYFGKLTKLFYPLICEPNFTSKRWLCLVLHVALHFQNLIYSRAPNEENIVKRENIYVAFVVQLNLTLVTNFADRGHLYLDLIVAASVVGVKLIFGGPFVIALLIYKWRRRHWSTYNTIEDFLHSDNFMPIRYSYSNIKKMSDGFKDKLGEGGYGSVFKGKLRSGHFGAIKLLGKSNANGEDFMNEVATIGRIHHVNVVQLVGYCVEGSKRALVYDFMSNGSLDKYIYSKEGSITLSYRKMYEIAVGVAQGIEYLHQGCEMQILHFDIKPHNILLDENFIPKISDFGLAKLYPVNNSIVSSMAARGTLGYIAPELFYKNIGGVSYKADVYSFGMLLMEMASRRKNLNADVDHSSQIHFPSWVHDQYTDGKDLEIGDATTEEKKLIKKMIVTALWCIQMKPSDRPSMKRVTQMLVGDTEYLEMPPKPSLCPQPMPASNLIPICSNVELTCTLSAR</sequence>
<name>A0A2P6SC14_ROSCH</name>
<evidence type="ECO:0000256" key="2">
    <source>
        <dbReference type="ARBA" id="ARBA00022527"/>
    </source>
</evidence>
<dbReference type="InterPro" id="IPR008271">
    <property type="entry name" value="Ser/Thr_kinase_AS"/>
</dbReference>
<dbReference type="EC" id="3.1.4.46" evidence="14"/>
<keyword evidence="14" id="KW-0378">Hydrolase</keyword>
<evidence type="ECO:0000256" key="10">
    <source>
        <dbReference type="ARBA" id="ARBA00023136"/>
    </source>
</evidence>
<keyword evidence="4 12" id="KW-0812">Transmembrane</keyword>
<dbReference type="Gramene" id="PRQ56228">
    <property type="protein sequence ID" value="PRQ56228"/>
    <property type="gene ID" value="RchiOBHm_Chr1g0333481"/>
</dbReference>
<dbReference type="InterPro" id="IPR011009">
    <property type="entry name" value="Kinase-like_dom_sf"/>
</dbReference>
<evidence type="ECO:0000256" key="5">
    <source>
        <dbReference type="ARBA" id="ARBA00022729"/>
    </source>
</evidence>
<dbReference type="FunFam" id="1.10.510.10:FF:000590">
    <property type="entry name" value="PR5-like receptor kinase"/>
    <property type="match status" value="1"/>
</dbReference>
<dbReference type="PROSITE" id="PS00108">
    <property type="entry name" value="PROTEIN_KINASE_ST"/>
    <property type="match status" value="1"/>
</dbReference>
<evidence type="ECO:0000256" key="3">
    <source>
        <dbReference type="ARBA" id="ARBA00022679"/>
    </source>
</evidence>
<dbReference type="InterPro" id="IPR045874">
    <property type="entry name" value="LRK10/LRL21-25-like"/>
</dbReference>
<keyword evidence="10 12" id="KW-0472">Membrane</keyword>
<evidence type="ECO:0000256" key="1">
    <source>
        <dbReference type="ARBA" id="ARBA00004479"/>
    </source>
</evidence>
<keyword evidence="2" id="KW-0723">Serine/threonine-protein kinase</keyword>
<dbReference type="FunFam" id="3.30.200.20:FF:000178">
    <property type="entry name" value="serine/threonine-protein kinase PBS1-like"/>
    <property type="match status" value="1"/>
</dbReference>